<organism evidence="1 2">
    <name type="scientific">Mucuna pruriens</name>
    <name type="common">Velvet bean</name>
    <name type="synonym">Dolichos pruriens</name>
    <dbReference type="NCBI Taxonomy" id="157652"/>
    <lineage>
        <taxon>Eukaryota</taxon>
        <taxon>Viridiplantae</taxon>
        <taxon>Streptophyta</taxon>
        <taxon>Embryophyta</taxon>
        <taxon>Tracheophyta</taxon>
        <taxon>Spermatophyta</taxon>
        <taxon>Magnoliopsida</taxon>
        <taxon>eudicotyledons</taxon>
        <taxon>Gunneridae</taxon>
        <taxon>Pentapetalae</taxon>
        <taxon>rosids</taxon>
        <taxon>fabids</taxon>
        <taxon>Fabales</taxon>
        <taxon>Fabaceae</taxon>
        <taxon>Papilionoideae</taxon>
        <taxon>50 kb inversion clade</taxon>
        <taxon>NPAAA clade</taxon>
        <taxon>indigoferoid/millettioid clade</taxon>
        <taxon>Phaseoleae</taxon>
        <taxon>Mucuna</taxon>
    </lineage>
</organism>
<dbReference type="AlphaFoldDB" id="A0A371FIZ3"/>
<evidence type="ECO:0008006" key="3">
    <source>
        <dbReference type="Google" id="ProtNLM"/>
    </source>
</evidence>
<reference evidence="1" key="1">
    <citation type="submission" date="2018-05" db="EMBL/GenBank/DDBJ databases">
        <title>Draft genome of Mucuna pruriens seed.</title>
        <authorList>
            <person name="Nnadi N.E."/>
            <person name="Vos R."/>
            <person name="Hasami M.H."/>
            <person name="Devisetty U.K."/>
            <person name="Aguiy J.C."/>
        </authorList>
    </citation>
    <scope>NUCLEOTIDE SEQUENCE [LARGE SCALE GENOMIC DNA]</scope>
    <source>
        <strain evidence="1">JCA_2017</strain>
    </source>
</reference>
<proteinExistence type="predicted"/>
<dbReference type="EMBL" id="QJKJ01008911">
    <property type="protein sequence ID" value="RDX78279.1"/>
    <property type="molecule type" value="Genomic_DNA"/>
</dbReference>
<sequence>MKHPTEDPLLFGIDVIDELVVEYMKPDTDNAEFSNFAEDIDVIGCLVQDLFDSKDDTDDLANLDHNSEFVNLIDNVCKYDEELECSEHAKVQVAETEKLLPVQVATILTTDQPRPRPANGISPLHSLPVELKPLLGHLKYAYLNNDQQFPVIIANNLHREQEEKLLQVLRQHKKTIWWRLLDLPRINPSICMHKILMEEEVRPIWKQ</sequence>
<accession>A0A371FIZ3</accession>
<evidence type="ECO:0000313" key="2">
    <source>
        <dbReference type="Proteomes" id="UP000257109"/>
    </source>
</evidence>
<feature type="non-terminal residue" evidence="1">
    <location>
        <position position="1"/>
    </location>
</feature>
<gene>
    <name evidence="1" type="ORF">CR513_41450</name>
</gene>
<evidence type="ECO:0000313" key="1">
    <source>
        <dbReference type="EMBL" id="RDX78279.1"/>
    </source>
</evidence>
<keyword evidence="2" id="KW-1185">Reference proteome</keyword>
<name>A0A371FIZ3_MUCPR</name>
<comment type="caution">
    <text evidence="1">The sequence shown here is derived from an EMBL/GenBank/DDBJ whole genome shotgun (WGS) entry which is preliminary data.</text>
</comment>
<dbReference type="Proteomes" id="UP000257109">
    <property type="component" value="Unassembled WGS sequence"/>
</dbReference>
<protein>
    <recommendedName>
        <fullName evidence="3">Reverse transcriptase domain-containing protein</fullName>
    </recommendedName>
</protein>